<accession>A0ABX1AFK4</accession>
<dbReference type="RefSeq" id="WP_167932415.1">
    <property type="nucleotide sequence ID" value="NZ_JAAVJB010000028.1"/>
</dbReference>
<keyword evidence="2" id="KW-1185">Reference proteome</keyword>
<reference evidence="1 2" key="1">
    <citation type="submission" date="2020-03" db="EMBL/GenBank/DDBJ databases">
        <title>Draft genome of Streptomyces sp. ventii, isolated from the Axial Seamount in the Pacific Ocean, and resequencing of the two type strains Streptomyces lonarensis strain NCL 716 and Streptomyces bohaiensis strain 11A07.</title>
        <authorList>
            <person name="Loughran R.M."/>
            <person name="Pfannmuller K.M."/>
            <person name="Wasson B.J."/>
            <person name="Deadmond M.C."/>
            <person name="Paddock B.E."/>
            <person name="Koyack M.J."/>
            <person name="Gallegos D.A."/>
            <person name="Mitchell E.A."/>
            <person name="Ushijima B."/>
            <person name="Saw J.H."/>
            <person name="Mcphail K.L."/>
            <person name="Videau P."/>
        </authorList>
    </citation>
    <scope>NUCLEOTIDE SEQUENCE [LARGE SCALE GENOMIC DNA]</scope>
    <source>
        <strain evidence="2">5675061</strain>
    </source>
</reference>
<dbReference type="PROSITE" id="PS51257">
    <property type="entry name" value="PROKAR_LIPOPROTEIN"/>
    <property type="match status" value="1"/>
</dbReference>
<evidence type="ECO:0000313" key="2">
    <source>
        <dbReference type="Proteomes" id="UP000746503"/>
    </source>
</evidence>
<organism evidence="1 2">
    <name type="scientific">Streptomyces spiramenti</name>
    <dbReference type="NCBI Taxonomy" id="2720606"/>
    <lineage>
        <taxon>Bacteria</taxon>
        <taxon>Bacillati</taxon>
        <taxon>Actinomycetota</taxon>
        <taxon>Actinomycetes</taxon>
        <taxon>Kitasatosporales</taxon>
        <taxon>Streptomycetaceae</taxon>
        <taxon>Streptomyces</taxon>
    </lineage>
</organism>
<dbReference type="EMBL" id="JAAVJB010000028">
    <property type="protein sequence ID" value="NJP65894.1"/>
    <property type="molecule type" value="Genomic_DNA"/>
</dbReference>
<protein>
    <recommendedName>
        <fullName evidence="3">DUF3558 domain-containing protein</fullName>
    </recommendedName>
</protein>
<sequence>MTAKHWAAGAGAFLTLLSTGGCTWSESGEKTERLYEIPRSLCDIPPLDVDMEPIFISGERLDFDHNYVVVNSGKFTCKYLVDRVTVITIIAQFHADRGVAEPPLAYGMRSHPEQEAVAVPGPYEAYAWPGMASAVTDCTFEGETRPYFTSVITRYPDDEDLALELVSELIQPVTEHAQQYCNTLGNQATE</sequence>
<proteinExistence type="predicted"/>
<evidence type="ECO:0008006" key="3">
    <source>
        <dbReference type="Google" id="ProtNLM"/>
    </source>
</evidence>
<comment type="caution">
    <text evidence="1">The sequence shown here is derived from an EMBL/GenBank/DDBJ whole genome shotgun (WGS) entry which is preliminary data.</text>
</comment>
<evidence type="ECO:0000313" key="1">
    <source>
        <dbReference type="EMBL" id="NJP65894.1"/>
    </source>
</evidence>
<dbReference type="Proteomes" id="UP000746503">
    <property type="component" value="Unassembled WGS sequence"/>
</dbReference>
<gene>
    <name evidence="1" type="ORF">HCJ92_06200</name>
</gene>
<name>A0ABX1AFK4_9ACTN</name>